<dbReference type="EMBL" id="JAUJFL010000001">
    <property type="protein sequence ID" value="KAK2613598.1"/>
    <property type="molecule type" value="Genomic_DNA"/>
</dbReference>
<feature type="compositionally biased region" description="Polar residues" evidence="1">
    <location>
        <begin position="675"/>
        <end position="688"/>
    </location>
</feature>
<gene>
    <name evidence="3" type="ORF">N8I77_000502</name>
</gene>
<feature type="region of interest" description="Disordered" evidence="1">
    <location>
        <begin position="848"/>
        <end position="886"/>
    </location>
</feature>
<feature type="compositionally biased region" description="Low complexity" evidence="1">
    <location>
        <begin position="655"/>
        <end position="665"/>
    </location>
</feature>
<protein>
    <recommendedName>
        <fullName evidence="2">DUF6590 domain-containing protein</fullName>
    </recommendedName>
</protein>
<feature type="compositionally biased region" description="Acidic residues" evidence="1">
    <location>
        <begin position="403"/>
        <end position="417"/>
    </location>
</feature>
<comment type="caution">
    <text evidence="3">The sequence shown here is derived from an EMBL/GenBank/DDBJ whole genome shotgun (WGS) entry which is preliminary data.</text>
</comment>
<proteinExistence type="predicted"/>
<dbReference type="Pfam" id="PF20233">
    <property type="entry name" value="DUF6590"/>
    <property type="match status" value="1"/>
</dbReference>
<feature type="domain" description="DUF6590" evidence="2">
    <location>
        <begin position="697"/>
        <end position="835"/>
    </location>
</feature>
<sequence>MLAVPRHDSGSERDGEDALWDGIRFQDGAHTSEPFDKLHHLMSKSTIKDVSTAKSPRYSPTQPDGVQAETSQSEQKLLAVQKSIRKSSDSYQTRKSWPERPPSSLQNGWQETSDQSALASPDAVDADSPGEPAHTHSNERRFQEPPESLETVVEPLSNSKQTQIRNESFDISVRRPLATSSRLSFRRKKPPPFPNPQESLGEMVQTKNKKIKGKVWIAEGPALELFKTRIRPQIEKVLQNAEPPQCAPLFLPLYMIGKRETSATPIIMICCCDRKARKEAEALVRESDILQQFPQIGLGHSANILETNNSVVPVTGRPLAKQMADQNPASLEIHGLGEPVIGRRLRFVKFTVGREVVRLATGGPFIRIEKQIYQLTAYHMGQVDASTDVDVQFDSDPDDCEYDGQYDTDEGDSDFEEATTRNRSIEPKQDTALEAEVVQLAKEANSDLASDLWSPQDVTGVDQAHLSSETVDYFLVKLPAEEASKASNIIKRVGNHSALKVTNVAVLAEPGTQVVVVTSYCELTGFILPGAQRVKMNGFYGFQNLLAVRLSVPIRIGDSGSAVFDTSTGCFYGHIVLASAPDTIAYIVPSVDIFTEISTRFGEFPTLDMGSSIINEEKPSRDLQQEQSRVDAPGSVSHLLDHARNDSRSRDSSESVKSNSSRSDSLQFDLDESSRPVQATETGHTPSSPRYEIYSSDEFEPGDVFKTLWSEPFAPSDTFPSKDFQSPGIWTGPRVFIVVRSGDDHSLCIPIRTYGKMGCTKSGVRPHQHGIVYDKSSEPELLPGEPKLGFSPIRFESWSQECIGKEARVDYSCFTTVEHDIGVAFIGAIMYDDWWIVQDAVDSCWNNSRGHRDKSKEKRSQRSARASRITTTYGFPVQKASPDGFEEKDLSDWDPIYSANTFWSTYESIGEPE</sequence>
<feature type="region of interest" description="Disordered" evidence="1">
    <location>
        <begin position="403"/>
        <end position="422"/>
    </location>
</feature>
<evidence type="ECO:0000259" key="2">
    <source>
        <dbReference type="Pfam" id="PF20233"/>
    </source>
</evidence>
<feature type="compositionally biased region" description="Polar residues" evidence="1">
    <location>
        <begin position="103"/>
        <end position="118"/>
    </location>
</feature>
<feature type="compositionally biased region" description="Polar residues" evidence="1">
    <location>
        <begin position="47"/>
        <end position="75"/>
    </location>
</feature>
<feature type="region of interest" description="Disordered" evidence="1">
    <location>
        <begin position="618"/>
        <end position="695"/>
    </location>
</feature>
<feature type="compositionally biased region" description="Basic and acidic residues" evidence="1">
    <location>
        <begin position="133"/>
        <end position="144"/>
    </location>
</feature>
<reference evidence="3" key="1">
    <citation type="submission" date="2023-06" db="EMBL/GenBank/DDBJ databases">
        <authorList>
            <person name="Noh H."/>
        </authorList>
    </citation>
    <scope>NUCLEOTIDE SEQUENCE</scope>
    <source>
        <strain evidence="3">DUCC20226</strain>
    </source>
</reference>
<name>A0AAD9SM96_PHOAM</name>
<feature type="compositionally biased region" description="Basic and acidic residues" evidence="1">
    <location>
        <begin position="639"/>
        <end position="654"/>
    </location>
</feature>
<evidence type="ECO:0000313" key="3">
    <source>
        <dbReference type="EMBL" id="KAK2613598.1"/>
    </source>
</evidence>
<accession>A0AAD9SM96</accession>
<dbReference type="InterPro" id="IPR046497">
    <property type="entry name" value="DUF6590"/>
</dbReference>
<organism evidence="3 4">
    <name type="scientific">Phomopsis amygdali</name>
    <name type="common">Fusicoccum amygdali</name>
    <dbReference type="NCBI Taxonomy" id="1214568"/>
    <lineage>
        <taxon>Eukaryota</taxon>
        <taxon>Fungi</taxon>
        <taxon>Dikarya</taxon>
        <taxon>Ascomycota</taxon>
        <taxon>Pezizomycotina</taxon>
        <taxon>Sordariomycetes</taxon>
        <taxon>Sordariomycetidae</taxon>
        <taxon>Diaporthales</taxon>
        <taxon>Diaporthaceae</taxon>
        <taxon>Diaporthe</taxon>
    </lineage>
</organism>
<evidence type="ECO:0000256" key="1">
    <source>
        <dbReference type="SAM" id="MobiDB-lite"/>
    </source>
</evidence>
<evidence type="ECO:0000313" key="4">
    <source>
        <dbReference type="Proteomes" id="UP001265746"/>
    </source>
</evidence>
<dbReference type="PANTHER" id="PTHR35391">
    <property type="entry name" value="C2H2-TYPE DOMAIN-CONTAINING PROTEIN-RELATED"/>
    <property type="match status" value="1"/>
</dbReference>
<dbReference type="PANTHER" id="PTHR35391:SF5">
    <property type="entry name" value="DUF6590 DOMAIN-CONTAINING PROTEIN"/>
    <property type="match status" value="1"/>
</dbReference>
<keyword evidence="4" id="KW-1185">Reference proteome</keyword>
<feature type="region of interest" description="Disordered" evidence="1">
    <location>
        <begin position="47"/>
        <end position="161"/>
    </location>
</feature>
<dbReference type="Proteomes" id="UP001265746">
    <property type="component" value="Unassembled WGS sequence"/>
</dbReference>
<dbReference type="AlphaFoldDB" id="A0AAD9SM96"/>